<proteinExistence type="predicted"/>
<dbReference type="SUPFAM" id="SSF88713">
    <property type="entry name" value="Glycoside hydrolase/deacetylase"/>
    <property type="match status" value="1"/>
</dbReference>
<name>A0ABU2G516_9EURY</name>
<dbReference type="RefSeq" id="WP_310929103.1">
    <property type="nucleotide sequence ID" value="NZ_JAMQOQ010000003.1"/>
</dbReference>
<organism evidence="1 2">
    <name type="scientific">Halogeometricum luteum</name>
    <dbReference type="NCBI Taxonomy" id="2950537"/>
    <lineage>
        <taxon>Archaea</taxon>
        <taxon>Methanobacteriati</taxon>
        <taxon>Methanobacteriota</taxon>
        <taxon>Stenosarchaea group</taxon>
        <taxon>Halobacteria</taxon>
        <taxon>Halobacteriales</taxon>
        <taxon>Haloferacaceae</taxon>
        <taxon>Halogeometricum</taxon>
    </lineage>
</organism>
<protein>
    <submittedName>
        <fullName evidence="1">Polysaccharide deacetylase family protein</fullName>
    </submittedName>
</protein>
<comment type="caution">
    <text evidence="1">The sequence shown here is derived from an EMBL/GenBank/DDBJ whole genome shotgun (WGS) entry which is preliminary data.</text>
</comment>
<accession>A0ABU2G516</accession>
<keyword evidence="2" id="KW-1185">Reference proteome</keyword>
<reference evidence="1 2" key="1">
    <citation type="submission" date="2022-06" db="EMBL/GenBank/DDBJ databases">
        <title>Halogeometricum sp. a new haloarchaeum isolate from saline soil.</title>
        <authorList>
            <person name="Strakova D."/>
            <person name="Galisteo C."/>
            <person name="Sanchez-Porro C."/>
            <person name="Ventosa A."/>
        </authorList>
    </citation>
    <scope>NUCLEOTIDE SEQUENCE [LARGE SCALE GENOMIC DNA]</scope>
    <source>
        <strain evidence="2">S3BR25-2</strain>
    </source>
</reference>
<dbReference type="Proteomes" id="UP001254813">
    <property type="component" value="Unassembled WGS sequence"/>
</dbReference>
<evidence type="ECO:0000313" key="2">
    <source>
        <dbReference type="Proteomes" id="UP001254813"/>
    </source>
</evidence>
<dbReference type="Gene3D" id="3.20.20.370">
    <property type="entry name" value="Glycoside hydrolase/deacetylase"/>
    <property type="match status" value="1"/>
</dbReference>
<dbReference type="InterPro" id="IPR011330">
    <property type="entry name" value="Glyco_hydro/deAcase_b/a-brl"/>
</dbReference>
<evidence type="ECO:0000313" key="1">
    <source>
        <dbReference type="EMBL" id="MDS0295238.1"/>
    </source>
</evidence>
<sequence>MREEHSFALCLTHDVDRPYKTFQAPYRAVTERSLYHLKTALPGNNPYWQFEEIMELEADLGVRSAFYFLEEQNLLRDKSPREWTELRNWVLYTGRYSVTDPAIADVIRRLDEGGWEVGLHGSYESYRDIDRLREEKETLEGVLGHEVSGIRQHYLNLERPRTWELQSELGFDYDATLGRTREYGFHYGYNVLRPLNDEFVVFPLTLMELTLPDVPTDADTAWEACERLLERARDRGAIMTVLWHPCYFNEREYPNYKRVYRKLVERALEMGAWVGPPRELLDSLRGTDAQSVDFVPSLED</sequence>
<dbReference type="EMBL" id="JAMQOQ010000003">
    <property type="protein sequence ID" value="MDS0295238.1"/>
    <property type="molecule type" value="Genomic_DNA"/>
</dbReference>
<dbReference type="CDD" id="cd10931">
    <property type="entry name" value="CE4_u7"/>
    <property type="match status" value="1"/>
</dbReference>
<gene>
    <name evidence="1" type="ORF">NDI79_13730</name>
</gene>